<evidence type="ECO:0000313" key="1">
    <source>
        <dbReference type="EMBL" id="CAG7657083.1"/>
    </source>
</evidence>
<proteinExistence type="predicted"/>
<reference evidence="1" key="1">
    <citation type="submission" date="2021-06" db="EMBL/GenBank/DDBJ databases">
        <authorList>
            <person name="Arsene-Ploetze F."/>
        </authorList>
    </citation>
    <scope>NUCLEOTIDE SEQUENCE</scope>
    <source>
        <strain evidence="1">SBRY1</strain>
    </source>
</reference>
<dbReference type="AlphaFoldDB" id="A0A9W4H817"/>
<accession>A0A9W4H817</accession>
<sequence length="56" mass="6657">MRTCVRCAYPEGRVHGDTALSRDMTWGTPQTNRRGTSGCCWSVRPRWQPWRRCWRS</sequence>
<organism evidence="1 2">
    <name type="scientific">Actinacidiphila bryophytorum</name>
    <dbReference type="NCBI Taxonomy" id="1436133"/>
    <lineage>
        <taxon>Bacteria</taxon>
        <taxon>Bacillati</taxon>
        <taxon>Actinomycetota</taxon>
        <taxon>Actinomycetes</taxon>
        <taxon>Kitasatosporales</taxon>
        <taxon>Streptomycetaceae</taxon>
        <taxon>Actinacidiphila</taxon>
    </lineage>
</organism>
<dbReference type="Proteomes" id="UP001153328">
    <property type="component" value="Unassembled WGS sequence"/>
</dbReference>
<gene>
    <name evidence="1" type="ORF">SBRY_80171</name>
</gene>
<comment type="caution">
    <text evidence="1">The sequence shown here is derived from an EMBL/GenBank/DDBJ whole genome shotgun (WGS) entry which is preliminary data.</text>
</comment>
<keyword evidence="2" id="KW-1185">Reference proteome</keyword>
<name>A0A9W4H817_9ACTN</name>
<evidence type="ECO:0000313" key="2">
    <source>
        <dbReference type="Proteomes" id="UP001153328"/>
    </source>
</evidence>
<protein>
    <submittedName>
        <fullName evidence="1">Uncharacterized protein</fullName>
    </submittedName>
</protein>
<dbReference type="EMBL" id="CAJVAX010000022">
    <property type="protein sequence ID" value="CAG7657083.1"/>
    <property type="molecule type" value="Genomic_DNA"/>
</dbReference>